<organism evidence="3 4">
    <name type="scientific">Mycena citricolor</name>
    <dbReference type="NCBI Taxonomy" id="2018698"/>
    <lineage>
        <taxon>Eukaryota</taxon>
        <taxon>Fungi</taxon>
        <taxon>Dikarya</taxon>
        <taxon>Basidiomycota</taxon>
        <taxon>Agaricomycotina</taxon>
        <taxon>Agaricomycetes</taxon>
        <taxon>Agaricomycetidae</taxon>
        <taxon>Agaricales</taxon>
        <taxon>Marasmiineae</taxon>
        <taxon>Mycenaceae</taxon>
        <taxon>Mycena</taxon>
    </lineage>
</organism>
<evidence type="ECO:0000313" key="3">
    <source>
        <dbReference type="EMBL" id="CAK5277724.1"/>
    </source>
</evidence>
<keyword evidence="4" id="KW-1185">Reference proteome</keyword>
<dbReference type="Pfam" id="PF08457">
    <property type="entry name" value="Sfi1"/>
    <property type="match status" value="2"/>
</dbReference>
<dbReference type="AlphaFoldDB" id="A0AAD2HJN8"/>
<name>A0AAD2HJN8_9AGAR</name>
<evidence type="ECO:0000313" key="4">
    <source>
        <dbReference type="Proteomes" id="UP001295794"/>
    </source>
</evidence>
<dbReference type="GO" id="GO:0019902">
    <property type="term" value="F:phosphatase binding"/>
    <property type="evidence" value="ECO:0007669"/>
    <property type="project" value="TreeGrafter"/>
</dbReference>
<comment type="caution">
    <text evidence="3">The sequence shown here is derived from an EMBL/GenBank/DDBJ whole genome shotgun (WGS) entry which is preliminary data.</text>
</comment>
<proteinExistence type="predicted"/>
<feature type="region of interest" description="Disordered" evidence="1">
    <location>
        <begin position="930"/>
        <end position="1061"/>
    </location>
</feature>
<feature type="compositionally biased region" description="Polar residues" evidence="1">
    <location>
        <begin position="173"/>
        <end position="187"/>
    </location>
</feature>
<dbReference type="EMBL" id="CAVNYO010000419">
    <property type="protein sequence ID" value="CAK5277724.1"/>
    <property type="molecule type" value="Genomic_DNA"/>
</dbReference>
<gene>
    <name evidence="3" type="ORF">MYCIT1_LOCUS26792</name>
</gene>
<accession>A0AAD2HJN8</accession>
<feature type="domain" description="Sfi1 spindle body" evidence="2">
    <location>
        <begin position="684"/>
        <end position="908"/>
    </location>
</feature>
<feature type="region of interest" description="Disordered" evidence="1">
    <location>
        <begin position="119"/>
        <end position="241"/>
    </location>
</feature>
<feature type="compositionally biased region" description="Polar residues" evidence="1">
    <location>
        <begin position="205"/>
        <end position="222"/>
    </location>
</feature>
<dbReference type="InterPro" id="IPR013665">
    <property type="entry name" value="Sfi1_dom"/>
</dbReference>
<dbReference type="PANTHER" id="PTHR22028">
    <property type="entry name" value="SFI1 SPINDLE BODY DOMAIN-CONTAINING PROTEIN-RELATED"/>
    <property type="match status" value="1"/>
</dbReference>
<dbReference type="Proteomes" id="UP001295794">
    <property type="component" value="Unassembled WGS sequence"/>
</dbReference>
<dbReference type="PANTHER" id="PTHR22028:SF9">
    <property type="entry name" value="SFI1 SPINDLE BODY DOMAIN-CONTAINING PROTEIN"/>
    <property type="match status" value="1"/>
</dbReference>
<protein>
    <recommendedName>
        <fullName evidence="2">Sfi1 spindle body domain-containing protein</fullName>
    </recommendedName>
</protein>
<feature type="compositionally biased region" description="Basic and acidic residues" evidence="1">
    <location>
        <begin position="1050"/>
        <end position="1061"/>
    </location>
</feature>
<sequence>MTFRPTRTSPVSKISSLAHSLLESGDLTRSSAVSIQELVGLSTYDVELIDAIVDRAGPESSTFPAIFAAYNAILKEWDVDPSEVIYYGKLLKLGTLKGSSWSQKWQAVKEQQGYGIRAARTKRRVAPTLPLHSPVSPFPRSLQLDDDTTASERSEARSPAPQYHQTRRRGFSPTPSEQTSVISSPSEYLSRRHQPAPLMRIPAGSDQSDTTEGPAVPSTTPPSYRAIMRDPPPVSLPSKRPSASSLAVAREKLAQVRQRGGSVTNEDDAWKKIKMIEDEKLADRVRNEKLVERCWDVWKQGFDWIATTSDQVADARDNVTLRLCMHRWKLRAAESQQLQDRIVRLANQRVLQSIFKAWKAKARERAQARWRASMRAKMKTVRDKREHKLLMNAFGIWSERYRARLADQHYVMTLLVRFYSRWRHRLGHLEHLDDYAQSFLRTLDNGVLERRWFYWKHAVQLQMAEHMVVRNVALRLKSQVLDIWRRRLENNHVADLQHQSFLKRRSILGWKKARHRLEFMNEKAIMHVSLKDERLLKAKYSLMRIRYFGRRLEVIAGQRGLVDAWNLWKDQLQAAKAREAIAVAHSLQTNSVLAVSALEKWRNVYLSHQNAQSFADQRYDSVVQAKLLFAWRIKLREKYKLMRRARALFNHLVLRSAWGRMRESLAEKRRVNKLKLVEARKVQRVFVVWREMACRMQNMRRVQAVVRLAILERALRKWTDRTIEVKNRELQIVLDRKSTLLQRTYNKWKWARGRHIEEVSLLESYNLVKREEDIRKIFHRWLAAARTTRHRRITLERREAEMQLSIVAVAWGRWREQFKNRQLQPIEYDVILQRQHNTLYHVFMLWQSKAQTLPAIRFNARRVKTAHWKIWLQALPRALQHKEAKEIDRRRMLTKSLRHWSEAYRTKIALKAVARARYMRLPTAIKHVPARSTVASRPTIPAPATRSVFPRRRTNTEDQSSVGSEDEERFTEPSRWRQHSRPRSVRSEISSPRRPQPIPVTRASSPARSTFAPRSVIFPPRPSSSTAGDDGRAPTSLLHELRQLQMRGKSPSERSRTREPP</sequence>
<dbReference type="InterPro" id="IPR052270">
    <property type="entry name" value="CACF_protein"/>
</dbReference>
<evidence type="ECO:0000256" key="1">
    <source>
        <dbReference type="SAM" id="MobiDB-lite"/>
    </source>
</evidence>
<feature type="domain" description="Sfi1 spindle body" evidence="2">
    <location>
        <begin position="276"/>
        <end position="448"/>
    </location>
</feature>
<evidence type="ECO:0000259" key="2">
    <source>
        <dbReference type="Pfam" id="PF08457"/>
    </source>
</evidence>
<reference evidence="3" key="1">
    <citation type="submission" date="2023-11" db="EMBL/GenBank/DDBJ databases">
        <authorList>
            <person name="De Vega J J."/>
            <person name="De Vega J J."/>
        </authorList>
    </citation>
    <scope>NUCLEOTIDE SEQUENCE</scope>
</reference>